<organism evidence="3 4">
    <name type="scientific">Cellulomonas uda</name>
    <dbReference type="NCBI Taxonomy" id="1714"/>
    <lineage>
        <taxon>Bacteria</taxon>
        <taxon>Bacillati</taxon>
        <taxon>Actinomycetota</taxon>
        <taxon>Actinomycetes</taxon>
        <taxon>Micrococcales</taxon>
        <taxon>Cellulomonadaceae</taxon>
        <taxon>Cellulomonas</taxon>
    </lineage>
</organism>
<dbReference type="PANTHER" id="PTHR43194">
    <property type="entry name" value="HYDROLASE ALPHA/BETA FOLD FAMILY"/>
    <property type="match status" value="1"/>
</dbReference>
<dbReference type="InterPro" id="IPR050228">
    <property type="entry name" value="Carboxylesterase_BioH"/>
</dbReference>
<dbReference type="InterPro" id="IPR000639">
    <property type="entry name" value="Epox_hydrolase-like"/>
</dbReference>
<dbReference type="InterPro" id="IPR000073">
    <property type="entry name" value="AB_hydrolase_1"/>
</dbReference>
<dbReference type="Gene3D" id="3.40.50.1820">
    <property type="entry name" value="alpha/beta hydrolase"/>
    <property type="match status" value="1"/>
</dbReference>
<protein>
    <recommendedName>
        <fullName evidence="2">AB hydrolase-1 domain-containing protein</fullName>
    </recommendedName>
</protein>
<accession>A0A4Y3KH07</accession>
<keyword evidence="4" id="KW-1185">Reference proteome</keyword>
<comment type="caution">
    <text evidence="3">The sequence shown here is derived from an EMBL/GenBank/DDBJ whole genome shotgun (WGS) entry which is preliminary data.</text>
</comment>
<evidence type="ECO:0000259" key="2">
    <source>
        <dbReference type="Pfam" id="PF12697"/>
    </source>
</evidence>
<evidence type="ECO:0000313" key="4">
    <source>
        <dbReference type="Proteomes" id="UP000315842"/>
    </source>
</evidence>
<proteinExistence type="predicted"/>
<dbReference type="PRINTS" id="PR00412">
    <property type="entry name" value="EPOXHYDRLASE"/>
</dbReference>
<dbReference type="PANTHER" id="PTHR43194:SF2">
    <property type="entry name" value="PEROXISOMAL MEMBRANE PROTEIN LPX1"/>
    <property type="match status" value="1"/>
</dbReference>
<dbReference type="AlphaFoldDB" id="A0A4Y3KH07"/>
<feature type="domain" description="AB hydrolase-1" evidence="2">
    <location>
        <begin position="153"/>
        <end position="386"/>
    </location>
</feature>
<dbReference type="GO" id="GO:0003824">
    <property type="term" value="F:catalytic activity"/>
    <property type="evidence" value="ECO:0007669"/>
    <property type="project" value="InterPro"/>
</dbReference>
<feature type="region of interest" description="Disordered" evidence="1">
    <location>
        <begin position="118"/>
        <end position="142"/>
    </location>
</feature>
<dbReference type="PRINTS" id="PR00111">
    <property type="entry name" value="ABHYDROLASE"/>
</dbReference>
<name>A0A4Y3KH07_CELUD</name>
<dbReference type="InterPro" id="IPR029058">
    <property type="entry name" value="AB_hydrolase_fold"/>
</dbReference>
<gene>
    <name evidence="3" type="ORF">CUD01_27320</name>
</gene>
<evidence type="ECO:0000256" key="1">
    <source>
        <dbReference type="SAM" id="MobiDB-lite"/>
    </source>
</evidence>
<dbReference type="Proteomes" id="UP000315842">
    <property type="component" value="Unassembled WGS sequence"/>
</dbReference>
<dbReference type="SUPFAM" id="SSF53474">
    <property type="entry name" value="alpha/beta-Hydrolases"/>
    <property type="match status" value="1"/>
</dbReference>
<dbReference type="EMBL" id="BJLP01000054">
    <property type="protein sequence ID" value="GEA82288.1"/>
    <property type="molecule type" value="Genomic_DNA"/>
</dbReference>
<dbReference type="Pfam" id="PF12697">
    <property type="entry name" value="Abhydrolase_6"/>
    <property type="match status" value="1"/>
</dbReference>
<reference evidence="3 4" key="1">
    <citation type="submission" date="2019-06" db="EMBL/GenBank/DDBJ databases">
        <title>Whole genome shotgun sequence of Cellulomonas uda NBRC 3747.</title>
        <authorList>
            <person name="Hosoyama A."/>
            <person name="Uohara A."/>
            <person name="Ohji S."/>
            <person name="Ichikawa N."/>
        </authorList>
    </citation>
    <scope>NUCLEOTIDE SEQUENCE [LARGE SCALE GENOMIC DNA]</scope>
    <source>
        <strain evidence="3 4">NBRC 3747</strain>
    </source>
</reference>
<evidence type="ECO:0000313" key="3">
    <source>
        <dbReference type="EMBL" id="GEA82288.1"/>
    </source>
</evidence>
<sequence length="406" mass="44323">MHRHGAVETMGAMITLYLHGRAACDARTLESFLARARPVYEAPGGITVRLQWSLAEPGAFVEIMEYRDRVTYEADQVRVERDPAMRALIDEWHTLLAGAPRVEAYEDVTLDGGAADRVRRDRGDASRATGGGRGTAGGSLAVHRYGRPDRPTVLLLHGLTDAGTTWPDLIAHWGDAWDVHAPDLRGHGRSPRFCDDELGRAPEVMLADVLDLLDAQPGPVALVGHSLGGLLALRAALARPQQVSALVLEDPAKPDGTPTDDEDAAFVADPAIVASVESSLIATEHDRAAEVARMRRETPWSDTEIEAWADSRPLVDRRYVRRGLFLGQPGWEELFDALAVPTLLVLPPDAPMAPRPDLVHNPLVRRVVIEGAGHCVRRDQPAAYHAAVDAFLDEHARHHRARTDAC</sequence>